<evidence type="ECO:0008006" key="3">
    <source>
        <dbReference type="Google" id="ProtNLM"/>
    </source>
</evidence>
<protein>
    <recommendedName>
        <fullName evidence="3">Cytidyltransferase-like domain-containing protein</fullName>
    </recommendedName>
</protein>
<dbReference type="PANTHER" id="PTHR31285">
    <property type="entry name" value="NICOTINAMIDE MONONUCLEOTIDE ADENYLYLTRANSFERASE"/>
    <property type="match status" value="1"/>
</dbReference>
<evidence type="ECO:0000313" key="1">
    <source>
        <dbReference type="EMBL" id="CAE8624363.1"/>
    </source>
</evidence>
<dbReference type="GO" id="GO:0000309">
    <property type="term" value="F:nicotinamide-nucleotide adenylyltransferase activity"/>
    <property type="evidence" value="ECO:0007669"/>
    <property type="project" value="TreeGrafter"/>
</dbReference>
<dbReference type="Gene3D" id="3.40.50.620">
    <property type="entry name" value="HUPs"/>
    <property type="match status" value="1"/>
</dbReference>
<dbReference type="GO" id="GO:0005737">
    <property type="term" value="C:cytoplasm"/>
    <property type="evidence" value="ECO:0007669"/>
    <property type="project" value="TreeGrafter"/>
</dbReference>
<name>A0A813GGL6_POLGL</name>
<dbReference type="EMBL" id="CAJNNV010028368">
    <property type="protein sequence ID" value="CAE8624363.1"/>
    <property type="molecule type" value="Genomic_DNA"/>
</dbReference>
<reference evidence="1" key="1">
    <citation type="submission" date="2021-02" db="EMBL/GenBank/DDBJ databases">
        <authorList>
            <person name="Dougan E. K."/>
            <person name="Rhodes N."/>
            <person name="Thang M."/>
            <person name="Chan C."/>
        </authorList>
    </citation>
    <scope>NUCLEOTIDE SEQUENCE</scope>
</reference>
<dbReference type="SUPFAM" id="SSF52374">
    <property type="entry name" value="Nucleotidylyl transferase"/>
    <property type="match status" value="1"/>
</dbReference>
<comment type="caution">
    <text evidence="1">The sequence shown here is derived from an EMBL/GenBank/DDBJ whole genome shotgun (WGS) entry which is preliminary data.</text>
</comment>
<gene>
    <name evidence="1" type="ORF">PGLA1383_LOCUS41490</name>
</gene>
<dbReference type="AlphaFoldDB" id="A0A813GGL6"/>
<dbReference type="GO" id="GO:0005634">
    <property type="term" value="C:nucleus"/>
    <property type="evidence" value="ECO:0007669"/>
    <property type="project" value="TreeGrafter"/>
</dbReference>
<organism evidence="1 2">
    <name type="scientific">Polarella glacialis</name>
    <name type="common">Dinoflagellate</name>
    <dbReference type="NCBI Taxonomy" id="89957"/>
    <lineage>
        <taxon>Eukaryota</taxon>
        <taxon>Sar</taxon>
        <taxon>Alveolata</taxon>
        <taxon>Dinophyceae</taxon>
        <taxon>Suessiales</taxon>
        <taxon>Suessiaceae</taxon>
        <taxon>Polarella</taxon>
    </lineage>
</organism>
<evidence type="ECO:0000313" key="2">
    <source>
        <dbReference type="Proteomes" id="UP000654075"/>
    </source>
</evidence>
<dbReference type="Proteomes" id="UP000654075">
    <property type="component" value="Unassembled WGS sequence"/>
</dbReference>
<dbReference type="OrthoDB" id="5591297at2759"/>
<dbReference type="OMA" id="NTNIDWK"/>
<sequence length="242" mass="26066">MSELHGDDPIVALAKSSEAGSLQDLLARLVAGSVSHVVAVDVGSGAVGLDSPSLPAGSLVLPGSFNPLHEGHEEMARRSAEVTSRYSKDVFFEICVVNADKGAIDVDELIRRIQGVVARGYRVLATRASLFDAKAALCPGCDFAVGYDTYRRILDAKYAAPAGQSLESSTAEERRSWVLEALRRLKCHRVHFVVAGRVDGDGFKTMDTDPVMELPEEFEGMFLPVPNFRLDISSSALRAQSS</sequence>
<dbReference type="InterPro" id="IPR014729">
    <property type="entry name" value="Rossmann-like_a/b/a_fold"/>
</dbReference>
<proteinExistence type="predicted"/>
<keyword evidence="2" id="KW-1185">Reference proteome</keyword>
<accession>A0A813GGL6</accession>
<dbReference type="PANTHER" id="PTHR31285:SF0">
    <property type="entry name" value="NICOTINAMIDE MONONUCLEOTIDE ADENYLYLTRANSFERASE"/>
    <property type="match status" value="1"/>
</dbReference>
<dbReference type="GO" id="GO:0016887">
    <property type="term" value="F:ATP hydrolysis activity"/>
    <property type="evidence" value="ECO:0007669"/>
    <property type="project" value="TreeGrafter"/>
</dbReference>